<dbReference type="PANTHER" id="PTHR37477">
    <property type="entry name" value="COBALT-PRECORRIN-5A HYDROLASE"/>
    <property type="match status" value="1"/>
</dbReference>
<dbReference type="PANTHER" id="PTHR37477:SF1">
    <property type="entry name" value="COBALT-PRECORRIN-5A HYDROLASE"/>
    <property type="match status" value="1"/>
</dbReference>
<dbReference type="NCBIfam" id="NF004466">
    <property type="entry name" value="PRK05788.1-4"/>
    <property type="match status" value="1"/>
</dbReference>
<evidence type="ECO:0000259" key="3">
    <source>
        <dbReference type="Pfam" id="PF11761"/>
    </source>
</evidence>
<dbReference type="AlphaFoldDB" id="A0A1H0U528"/>
<accession>A0A1H0U528</accession>
<feature type="domain" description="Cobalamin biosynthesis central region" evidence="3">
    <location>
        <begin position="126"/>
        <end position="191"/>
    </location>
</feature>
<keyword evidence="5" id="KW-1185">Reference proteome</keyword>
<dbReference type="Gene3D" id="3.40.50.11220">
    <property type="match status" value="1"/>
</dbReference>
<dbReference type="InterPro" id="IPR021745">
    <property type="entry name" value="CbiG_mid"/>
</dbReference>
<evidence type="ECO:0000259" key="1">
    <source>
        <dbReference type="Pfam" id="PF01890"/>
    </source>
</evidence>
<name>A0A1H0U528_9CLOT</name>
<gene>
    <name evidence="4" type="ORF">SAMN04488529_10955</name>
</gene>
<sequence length="326" mass="35703">MIGIISVTEKGDVLARKLAKSLNGTLYLKTEIEDFKLSKLTEEAMQIHKGVIFISSTGIAVRAIAPYLKGKDKDPGVVVVDVSNNYTISLISGHIGGANDLAINVSEILNNTPIITTATDNLGVVAPDVIAVKNSLVIEDLKKAKTIASLLVKGEIIGFKDDKNLINTPSGYNEIKNLEENSVWVTNKISANNNLDDKKILRLIRKDIVLGIGCRRGIESERLEDFVIKTLYDNNIDPKAVLKIGSIEIKKDEKAINDLKNKLECPFETFTKNEILKIHNKFEGSDFVEKTLGVRAVCEPSVELMGGNIIISKIKFNGMTLSIGQV</sequence>
<dbReference type="OrthoDB" id="9781023at2"/>
<feature type="domain" description="CobE/GbiG C-terminal" evidence="1">
    <location>
        <begin position="208"/>
        <end position="323"/>
    </location>
</feature>
<dbReference type="InterPro" id="IPR002750">
    <property type="entry name" value="CobE/GbiG_C"/>
</dbReference>
<feature type="domain" description="Cobalamin synthesis G N-terminal" evidence="2">
    <location>
        <begin position="40"/>
        <end position="120"/>
    </location>
</feature>
<dbReference type="InterPro" id="IPR052553">
    <property type="entry name" value="CbiG_hydrolase"/>
</dbReference>
<reference evidence="4 5" key="1">
    <citation type="submission" date="2016-10" db="EMBL/GenBank/DDBJ databases">
        <authorList>
            <person name="de Groot N.N."/>
        </authorList>
    </citation>
    <scope>NUCLEOTIDE SEQUENCE [LARGE SCALE GENOMIC DNA]</scope>
    <source>
        <strain evidence="4 5">DSM 12272</strain>
    </source>
</reference>
<protein>
    <submittedName>
        <fullName evidence="4">Cobalt-precorrin 5A acetaldehyde-lyase</fullName>
    </submittedName>
</protein>
<dbReference type="InterPro" id="IPR038029">
    <property type="entry name" value="GbiG_N_sf"/>
</dbReference>
<dbReference type="RefSeq" id="WP_089971009.1">
    <property type="nucleotide sequence ID" value="NZ_FNJM01000009.1"/>
</dbReference>
<dbReference type="GO" id="GO:0009236">
    <property type="term" value="P:cobalamin biosynthetic process"/>
    <property type="evidence" value="ECO:0007669"/>
    <property type="project" value="InterPro"/>
</dbReference>
<evidence type="ECO:0000313" key="5">
    <source>
        <dbReference type="Proteomes" id="UP000198597"/>
    </source>
</evidence>
<dbReference type="SUPFAM" id="SSF159672">
    <property type="entry name" value="CbiG N-terminal domain-like"/>
    <property type="match status" value="1"/>
</dbReference>
<evidence type="ECO:0000259" key="2">
    <source>
        <dbReference type="Pfam" id="PF11760"/>
    </source>
</evidence>
<dbReference type="Pfam" id="PF11761">
    <property type="entry name" value="CbiG_mid"/>
    <property type="match status" value="1"/>
</dbReference>
<dbReference type="InterPro" id="IPR021744">
    <property type="entry name" value="CbiG_N"/>
</dbReference>
<keyword evidence="4" id="KW-0456">Lyase</keyword>
<proteinExistence type="predicted"/>
<dbReference type="Proteomes" id="UP000198597">
    <property type="component" value="Unassembled WGS sequence"/>
</dbReference>
<dbReference type="GO" id="GO:0016829">
    <property type="term" value="F:lyase activity"/>
    <property type="evidence" value="ECO:0007669"/>
    <property type="project" value="UniProtKB-KW"/>
</dbReference>
<evidence type="ECO:0000313" key="4">
    <source>
        <dbReference type="EMBL" id="SDP61170.1"/>
    </source>
</evidence>
<dbReference type="EMBL" id="FNJM01000009">
    <property type="protein sequence ID" value="SDP61170.1"/>
    <property type="molecule type" value="Genomic_DNA"/>
</dbReference>
<dbReference type="Pfam" id="PF11760">
    <property type="entry name" value="CbiG_N"/>
    <property type="match status" value="1"/>
</dbReference>
<dbReference type="Gene3D" id="3.30.420.180">
    <property type="entry name" value="CobE/GbiG C-terminal domain"/>
    <property type="match status" value="1"/>
</dbReference>
<dbReference type="Pfam" id="PF01890">
    <property type="entry name" value="CbiG_C"/>
    <property type="match status" value="1"/>
</dbReference>
<dbReference type="STRING" id="94869.SAMN04488529_10955"/>
<organism evidence="4 5">
    <name type="scientific">Clostridium gasigenes</name>
    <dbReference type="NCBI Taxonomy" id="94869"/>
    <lineage>
        <taxon>Bacteria</taxon>
        <taxon>Bacillati</taxon>
        <taxon>Bacillota</taxon>
        <taxon>Clostridia</taxon>
        <taxon>Eubacteriales</taxon>
        <taxon>Clostridiaceae</taxon>
        <taxon>Clostridium</taxon>
    </lineage>
</organism>
<dbReference type="SUPFAM" id="SSF159664">
    <property type="entry name" value="CobE/GbiG C-terminal domain-like"/>
    <property type="match status" value="1"/>
</dbReference>
<dbReference type="InterPro" id="IPR036518">
    <property type="entry name" value="CobE/GbiG_C_sf"/>
</dbReference>